<accession>A0A8X7CJZ9</accession>
<organism evidence="1 2">
    <name type="scientific">Trichonephila inaurata madagascariensis</name>
    <dbReference type="NCBI Taxonomy" id="2747483"/>
    <lineage>
        <taxon>Eukaryota</taxon>
        <taxon>Metazoa</taxon>
        <taxon>Ecdysozoa</taxon>
        <taxon>Arthropoda</taxon>
        <taxon>Chelicerata</taxon>
        <taxon>Arachnida</taxon>
        <taxon>Araneae</taxon>
        <taxon>Araneomorphae</taxon>
        <taxon>Entelegynae</taxon>
        <taxon>Araneoidea</taxon>
        <taxon>Nephilidae</taxon>
        <taxon>Trichonephila</taxon>
        <taxon>Trichonephila inaurata</taxon>
    </lineage>
</organism>
<name>A0A8X7CJZ9_9ARAC</name>
<evidence type="ECO:0000313" key="1">
    <source>
        <dbReference type="EMBL" id="GFY75904.1"/>
    </source>
</evidence>
<comment type="caution">
    <text evidence="1">The sequence shown here is derived from an EMBL/GenBank/DDBJ whole genome shotgun (WGS) entry which is preliminary data.</text>
</comment>
<dbReference type="Proteomes" id="UP000886998">
    <property type="component" value="Unassembled WGS sequence"/>
</dbReference>
<gene>
    <name evidence="1" type="ORF">TNIN_471031</name>
</gene>
<keyword evidence="2" id="KW-1185">Reference proteome</keyword>
<dbReference type="AlphaFoldDB" id="A0A8X7CJZ9"/>
<protein>
    <submittedName>
        <fullName evidence="1">Uncharacterized protein</fullName>
    </submittedName>
</protein>
<reference evidence="1" key="1">
    <citation type="submission" date="2020-08" db="EMBL/GenBank/DDBJ databases">
        <title>Multicomponent nature underlies the extraordinary mechanical properties of spider dragline silk.</title>
        <authorList>
            <person name="Kono N."/>
            <person name="Nakamura H."/>
            <person name="Mori M."/>
            <person name="Yoshida Y."/>
            <person name="Ohtoshi R."/>
            <person name="Malay A.D."/>
            <person name="Moran D.A.P."/>
            <person name="Tomita M."/>
            <person name="Numata K."/>
            <person name="Arakawa K."/>
        </authorList>
    </citation>
    <scope>NUCLEOTIDE SEQUENCE</scope>
</reference>
<evidence type="ECO:0000313" key="2">
    <source>
        <dbReference type="Proteomes" id="UP000886998"/>
    </source>
</evidence>
<dbReference type="EMBL" id="BMAV01021684">
    <property type="protein sequence ID" value="GFY75904.1"/>
    <property type="molecule type" value="Genomic_DNA"/>
</dbReference>
<sequence>MPCRFFWPSLEKDCAVEGGSWHHRQSTQTVGKKSACSAAQNQAGTRRKSYLPLHGERLAANSRFRAGWPKGLDGSKNPKSPFRSFSHLLRSYSARRQDSAWGKQL</sequence>
<proteinExistence type="predicted"/>